<dbReference type="InterPro" id="IPR001828">
    <property type="entry name" value="ANF_lig-bd_rcpt"/>
</dbReference>
<dbReference type="Gene3D" id="3.40.50.2300">
    <property type="match status" value="2"/>
</dbReference>
<evidence type="ECO:0000256" key="12">
    <source>
        <dbReference type="ARBA" id="ARBA00023157"/>
    </source>
</evidence>
<evidence type="ECO:0000256" key="14">
    <source>
        <dbReference type="ARBA" id="ARBA00023180"/>
    </source>
</evidence>
<feature type="domain" description="Solute-binding protein family 3/N-terminal" evidence="27">
    <location>
        <begin position="445"/>
        <end position="802"/>
    </location>
</feature>
<feature type="binding site" evidence="23">
    <location>
        <position position="693"/>
    </location>
    <ligand>
        <name>L-glutamate</name>
        <dbReference type="ChEBI" id="CHEBI:29985"/>
    </ligand>
</feature>
<dbReference type="GO" id="GO:0098655">
    <property type="term" value="P:monoatomic cation transmembrane transport"/>
    <property type="evidence" value="ECO:0007669"/>
    <property type="project" value="UniProtKB-ARBA"/>
</dbReference>
<comment type="function">
    <text evidence="26">Receptor for glutamate that functions as a ligand-gated ion channel in the central nervous system and plays an important role in excitatory synaptic transmission. L-glutamate acts as an excitatory neurotransmitter at many synapses in the central nervous system.</text>
</comment>
<name>A0A9Q1J2T3_SYNKA</name>
<dbReference type="SMART" id="SM00062">
    <property type="entry name" value="PBPb"/>
    <property type="match status" value="1"/>
</dbReference>
<keyword evidence="4 26" id="KW-0812">Transmembrane</keyword>
<comment type="caution">
    <text evidence="30">The sequence shown here is derived from an EMBL/GenBank/DDBJ whole genome shotgun (WGS) entry which is preliminary data.</text>
</comment>
<dbReference type="FunFam" id="3.40.50.2300:FF:000020">
    <property type="entry name" value="Glutamate receptor ionotropic, NMDA 2B, putative"/>
    <property type="match status" value="1"/>
</dbReference>
<sequence length="866" mass="97130">MGVPQGWLSASLWLLLLLLLYAAPCCLGRPFGPPTVNVAVVFSGSAYHVEIKGRLSRENFVDMPLEVNPITVLVNDTNPLALLTRICDTLATNRVHGIVFEDNIGSEAVAQILDFISTQTAVPIVGISGGSAVVLPYKGDGSTFLQMGSSIEQQVNGMFKVMEEYDWGNFVVITSLYPGYEDFVDYIRSFTDTSYFLWELQDVLTFEMSEEASDTRTRRLLQQVDAQVLLLYCSHEEAQYLFRLAAEVGLVGPGYIWLVPSLAVGNADLLPPDSFPVGLISIITDRWKKSLRQRVRDGVAIVVKGVQSFRKHQGFIPEGHSDCQTTARHLTNNTIFSHMLNVTWEHKDFSFNSDGYLTNPSMVIITLDRERQWDKVGNYEMGILHMRYPVWPRYGNFLEPVSDNRHLTVATLEERPFVIVESVDPITGTCVRNTVPCRRQSNRTEVIVGHSEPYTKLCCKGFCIDILKKLSRTIKFSYDLYLVTNGKHGKLVRGTWNGMIGEVVYKRADMAIGSLTINEERSEIIDFSVPFVETGISVMVARSNGTVSPSAFLEPYSPAVWVMMFVMCLTVVAITVFVFEYFSPVGYNRSLVSAKAPGGPTFTIGKSVWLLWGIVFNNSVPIENPKGTTSKIMVLVWAFFAVIFLASYTANLAAFMIQEQYIDTVSGLSDKKFQKPQEHYPPFRFGTVPNGSTERNIRSNYPDMHTHMVKYNQRGVEDALNSLKTGKLDAFIYDAAVLNYMAGKDEGCKLVTIGSGKVFATTGYGIALQKDSRWKRPIDLALLQFLGDGDTQRLQTVWLSGICQNEKNEVMSSKLDIDNMAGVFYMLLVAMGLSLLVFAWEHLLYWKLRHSVRKSDRLDFLLGISR</sequence>
<evidence type="ECO:0000256" key="8">
    <source>
        <dbReference type="ARBA" id="ARBA00022989"/>
    </source>
</evidence>
<keyword evidence="9 26" id="KW-0770">Synapse</keyword>
<feature type="binding site" evidence="23">
    <location>
        <position position="692"/>
    </location>
    <ligand>
        <name>L-glutamate</name>
        <dbReference type="ChEBI" id="CHEBI:29985"/>
    </ligand>
</feature>
<feature type="disulfide bond" evidence="25">
    <location>
        <begin position="748"/>
        <end position="803"/>
    </location>
</feature>
<comment type="subcellular location">
    <subcellularLocation>
        <location evidence="18 26">Postsynaptic cell membrane</location>
        <topology evidence="18 26">Multi-pass membrane protein</topology>
    </subcellularLocation>
</comment>
<keyword evidence="7" id="KW-0460">Magnesium</keyword>
<evidence type="ECO:0000256" key="1">
    <source>
        <dbReference type="ARBA" id="ARBA00022448"/>
    </source>
</evidence>
<keyword evidence="14" id="KW-0325">Glycoprotein</keyword>
<dbReference type="Pfam" id="PF00060">
    <property type="entry name" value="Lig_chan"/>
    <property type="match status" value="1"/>
</dbReference>
<dbReference type="GO" id="GO:0004972">
    <property type="term" value="F:NMDA glutamate receptor activity"/>
    <property type="evidence" value="ECO:0007669"/>
    <property type="project" value="UniProtKB-ARBA"/>
</dbReference>
<dbReference type="Proteomes" id="UP001152622">
    <property type="component" value="Chromosome 4"/>
</dbReference>
<evidence type="ECO:0000256" key="23">
    <source>
        <dbReference type="PIRSR" id="PIRSR601508-1"/>
    </source>
</evidence>
<feature type="domain" description="Ionotropic glutamate receptor L-glutamate and glycine-binding" evidence="29">
    <location>
        <begin position="453"/>
        <end position="505"/>
    </location>
</feature>
<accession>A0A9Q1J2T3</accession>
<feature type="transmembrane region" description="Helical" evidence="26">
    <location>
        <begin position="823"/>
        <end position="845"/>
    </location>
</feature>
<evidence type="ECO:0000256" key="24">
    <source>
        <dbReference type="PIRSR" id="PIRSR601508-2"/>
    </source>
</evidence>
<dbReference type="Pfam" id="PF01094">
    <property type="entry name" value="ANF_receptor"/>
    <property type="match status" value="1"/>
</dbReference>
<comment type="catalytic activity">
    <reaction evidence="19">
        <text>K(+)(in) = K(+)(out)</text>
        <dbReference type="Rhea" id="RHEA:29463"/>
        <dbReference type="ChEBI" id="CHEBI:29103"/>
    </reaction>
</comment>
<dbReference type="PRINTS" id="PR00177">
    <property type="entry name" value="NMDARECEPTOR"/>
</dbReference>
<evidence type="ECO:0000256" key="13">
    <source>
        <dbReference type="ARBA" id="ARBA00023170"/>
    </source>
</evidence>
<dbReference type="CDD" id="cd13718">
    <property type="entry name" value="PBP2_iGluR_NMDA_Nr2"/>
    <property type="match status" value="1"/>
</dbReference>
<evidence type="ECO:0000259" key="29">
    <source>
        <dbReference type="SMART" id="SM00918"/>
    </source>
</evidence>
<comment type="similarity">
    <text evidence="22">Belongs to the glutamate-gated ion channel (TC 1.A.10.1) family. NR2C/GRIN2C subfamily.</text>
</comment>
<evidence type="ECO:0000256" key="26">
    <source>
        <dbReference type="RuleBase" id="RU367118"/>
    </source>
</evidence>
<evidence type="ECO:0000256" key="16">
    <source>
        <dbReference type="ARBA" id="ARBA00023286"/>
    </source>
</evidence>
<keyword evidence="13 26" id="KW-0675">Receptor</keyword>
<evidence type="ECO:0000256" key="3">
    <source>
        <dbReference type="ARBA" id="ARBA00022553"/>
    </source>
</evidence>
<keyword evidence="31" id="KW-1185">Reference proteome</keyword>
<dbReference type="SUPFAM" id="SSF53850">
    <property type="entry name" value="Periplasmic binding protein-like II"/>
    <property type="match status" value="1"/>
</dbReference>
<feature type="signal peptide" evidence="26">
    <location>
        <begin position="1"/>
        <end position="28"/>
    </location>
</feature>
<feature type="non-terminal residue" evidence="30">
    <location>
        <position position="1"/>
    </location>
</feature>
<dbReference type="PANTHER" id="PTHR18966">
    <property type="entry name" value="IONOTROPIC GLUTAMATE RECEPTOR"/>
    <property type="match status" value="1"/>
</dbReference>
<keyword evidence="12 25" id="KW-1015">Disulfide bond</keyword>
<evidence type="ECO:0000256" key="19">
    <source>
        <dbReference type="ARBA" id="ARBA00034430"/>
    </source>
</evidence>
<evidence type="ECO:0000256" key="18">
    <source>
        <dbReference type="ARBA" id="ARBA00034104"/>
    </source>
</evidence>
<evidence type="ECO:0000256" key="10">
    <source>
        <dbReference type="ARBA" id="ARBA00023065"/>
    </source>
</evidence>
<feature type="site" description="Crucial to convey clamshell closure to channel opening" evidence="24">
    <location>
        <position position="665"/>
    </location>
</feature>
<evidence type="ECO:0000256" key="2">
    <source>
        <dbReference type="ARBA" id="ARBA00022475"/>
    </source>
</evidence>
<proteinExistence type="inferred from homology"/>
<dbReference type="InterPro" id="IPR015683">
    <property type="entry name" value="Ionotropic_Glu_rcpt"/>
</dbReference>
<organism evidence="30 31">
    <name type="scientific">Synaphobranchus kaupii</name>
    <name type="common">Kaup's arrowtooth eel</name>
    <dbReference type="NCBI Taxonomy" id="118154"/>
    <lineage>
        <taxon>Eukaryota</taxon>
        <taxon>Metazoa</taxon>
        <taxon>Chordata</taxon>
        <taxon>Craniata</taxon>
        <taxon>Vertebrata</taxon>
        <taxon>Euteleostomi</taxon>
        <taxon>Actinopterygii</taxon>
        <taxon>Neopterygii</taxon>
        <taxon>Teleostei</taxon>
        <taxon>Anguilliformes</taxon>
        <taxon>Synaphobranchidae</taxon>
        <taxon>Synaphobranchus</taxon>
    </lineage>
</organism>
<dbReference type="InterPro" id="IPR019594">
    <property type="entry name" value="Glu/Gly-bd"/>
</dbReference>
<keyword evidence="1 26" id="KW-0813">Transport</keyword>
<dbReference type="InterPro" id="IPR028082">
    <property type="entry name" value="Peripla_BP_I"/>
</dbReference>
<dbReference type="SUPFAM" id="SSF53822">
    <property type="entry name" value="Periplasmic binding protein-like I"/>
    <property type="match status" value="1"/>
</dbReference>
<evidence type="ECO:0000256" key="22">
    <source>
        <dbReference type="ARBA" id="ARBA00060923"/>
    </source>
</evidence>
<dbReference type="GO" id="GO:0045211">
    <property type="term" value="C:postsynaptic membrane"/>
    <property type="evidence" value="ECO:0007669"/>
    <property type="project" value="UniProtKB-SubCell"/>
</dbReference>
<evidence type="ECO:0000259" key="28">
    <source>
        <dbReference type="SMART" id="SM00079"/>
    </source>
</evidence>
<feature type="site" description="Interaction with the cone snail toxin Con-ikot-ikot" evidence="24">
    <location>
        <position position="698"/>
    </location>
</feature>
<keyword evidence="2 26" id="KW-1003">Cell membrane</keyword>
<evidence type="ECO:0000259" key="27">
    <source>
        <dbReference type="SMART" id="SM00062"/>
    </source>
</evidence>
<evidence type="ECO:0000256" key="21">
    <source>
        <dbReference type="ARBA" id="ARBA00036634"/>
    </source>
</evidence>
<dbReference type="Gene3D" id="3.40.190.10">
    <property type="entry name" value="Periplasmic binding protein-like II"/>
    <property type="match status" value="2"/>
</dbReference>
<reference evidence="30" key="1">
    <citation type="journal article" date="2023" name="Science">
        <title>Genome structures resolve the early diversification of teleost fishes.</title>
        <authorList>
            <person name="Parey E."/>
            <person name="Louis A."/>
            <person name="Montfort J."/>
            <person name="Bouchez O."/>
            <person name="Roques C."/>
            <person name="Iampietro C."/>
            <person name="Lluch J."/>
            <person name="Castinel A."/>
            <person name="Donnadieu C."/>
            <person name="Desvignes T."/>
            <person name="Floi Bucao C."/>
            <person name="Jouanno E."/>
            <person name="Wen M."/>
            <person name="Mejri S."/>
            <person name="Dirks R."/>
            <person name="Jansen H."/>
            <person name="Henkel C."/>
            <person name="Chen W.J."/>
            <person name="Zahm M."/>
            <person name="Cabau C."/>
            <person name="Klopp C."/>
            <person name="Thompson A.W."/>
            <person name="Robinson-Rechavi M."/>
            <person name="Braasch I."/>
            <person name="Lecointre G."/>
            <person name="Bobe J."/>
            <person name="Postlethwait J.H."/>
            <person name="Berthelot C."/>
            <person name="Roest Crollius H."/>
            <person name="Guiguen Y."/>
        </authorList>
    </citation>
    <scope>NUCLEOTIDE SEQUENCE</scope>
    <source>
        <strain evidence="30">WJC10195</strain>
    </source>
</reference>
<feature type="binding site" evidence="23">
    <location>
        <position position="521"/>
    </location>
    <ligand>
        <name>L-glutamate</name>
        <dbReference type="ChEBI" id="CHEBI:29985"/>
    </ligand>
</feature>
<evidence type="ECO:0000256" key="20">
    <source>
        <dbReference type="ARBA" id="ARBA00036239"/>
    </source>
</evidence>
<dbReference type="CDD" id="cd06378">
    <property type="entry name" value="PBP1_iGluR_NMDA_NR2"/>
    <property type="match status" value="1"/>
</dbReference>
<dbReference type="FunFam" id="3.40.190.10:FF:000026">
    <property type="entry name" value="Glutamate ionotropic receptor NMDA type subunit 2A"/>
    <property type="match status" value="1"/>
</dbReference>
<dbReference type="OrthoDB" id="5984008at2759"/>
<keyword evidence="10 26" id="KW-0406">Ion transport</keyword>
<dbReference type="FunFam" id="3.40.190.10:FF:000007">
    <property type="entry name" value="Putative glutamate receptor ionotropic NMDA 2B"/>
    <property type="match status" value="1"/>
</dbReference>
<evidence type="ECO:0000256" key="9">
    <source>
        <dbReference type="ARBA" id="ARBA00023018"/>
    </source>
</evidence>
<comment type="catalytic activity">
    <reaction evidence="21">
        <text>Ca(2+)(in) = Ca(2+)(out)</text>
        <dbReference type="Rhea" id="RHEA:29671"/>
        <dbReference type="ChEBI" id="CHEBI:29108"/>
    </reaction>
</comment>
<dbReference type="GO" id="GO:0043226">
    <property type="term" value="C:organelle"/>
    <property type="evidence" value="ECO:0007669"/>
    <property type="project" value="UniProtKB-ARBA"/>
</dbReference>
<dbReference type="InterPro" id="IPR001320">
    <property type="entry name" value="Iontro_rcpt_C"/>
</dbReference>
<keyword evidence="15 26" id="KW-0628">Postsynaptic cell membrane</keyword>
<keyword evidence="16 26" id="KW-1071">Ligand-gated ion channel</keyword>
<dbReference type="InterPro" id="IPR001508">
    <property type="entry name" value="Iono_Glu_rcpt_met"/>
</dbReference>
<dbReference type="SMART" id="SM00079">
    <property type="entry name" value="PBPe"/>
    <property type="match status" value="1"/>
</dbReference>
<comment type="catalytic activity">
    <reaction evidence="20">
        <text>Na(+)(in) = Na(+)(out)</text>
        <dbReference type="Rhea" id="RHEA:34963"/>
        <dbReference type="ChEBI" id="CHEBI:29101"/>
    </reaction>
</comment>
<feature type="transmembrane region" description="Helical" evidence="26">
    <location>
        <begin position="559"/>
        <end position="582"/>
    </location>
</feature>
<dbReference type="Pfam" id="PF10613">
    <property type="entry name" value="Lig_chan-Glu_bd"/>
    <property type="match status" value="1"/>
</dbReference>
<keyword evidence="5 26" id="KW-0732">Signal</keyword>
<dbReference type="AlphaFoldDB" id="A0A9Q1J2T3"/>
<keyword evidence="6" id="KW-0106">Calcium</keyword>
<feature type="binding site" evidence="23">
    <location>
        <position position="734"/>
    </location>
    <ligand>
        <name>L-glutamate</name>
        <dbReference type="ChEBI" id="CHEBI:29985"/>
    </ligand>
</feature>
<evidence type="ECO:0000256" key="15">
    <source>
        <dbReference type="ARBA" id="ARBA00023257"/>
    </source>
</evidence>
<dbReference type="GO" id="GO:0017146">
    <property type="term" value="C:NMDA selective glutamate receptor complex"/>
    <property type="evidence" value="ECO:0007669"/>
    <property type="project" value="UniProtKB-ARBA"/>
</dbReference>
<evidence type="ECO:0000256" key="11">
    <source>
        <dbReference type="ARBA" id="ARBA00023136"/>
    </source>
</evidence>
<feature type="chain" id="PRO_5040541101" description="Glutamate receptor" evidence="26">
    <location>
        <begin position="29"/>
        <end position="866"/>
    </location>
</feature>
<dbReference type="EMBL" id="JAINUF010000004">
    <property type="protein sequence ID" value="KAJ8363663.1"/>
    <property type="molecule type" value="Genomic_DNA"/>
</dbReference>
<evidence type="ECO:0000256" key="17">
    <source>
        <dbReference type="ARBA" id="ARBA00023303"/>
    </source>
</evidence>
<dbReference type="SMART" id="SM00918">
    <property type="entry name" value="Lig_chan-Glu_bd"/>
    <property type="match status" value="1"/>
</dbReference>
<evidence type="ECO:0000256" key="7">
    <source>
        <dbReference type="ARBA" id="ARBA00022842"/>
    </source>
</evidence>
<feature type="transmembrane region" description="Helical" evidence="26">
    <location>
        <begin position="634"/>
        <end position="657"/>
    </location>
</feature>
<protein>
    <recommendedName>
        <fullName evidence="26">Glutamate receptor</fullName>
    </recommendedName>
</protein>
<keyword evidence="17 26" id="KW-0407">Ion channel</keyword>
<evidence type="ECO:0000313" key="30">
    <source>
        <dbReference type="EMBL" id="KAJ8363663.1"/>
    </source>
</evidence>
<feature type="binding site" evidence="23">
    <location>
        <position position="516"/>
    </location>
    <ligand>
        <name>L-glutamate</name>
        <dbReference type="ChEBI" id="CHEBI:29985"/>
    </ligand>
</feature>
<evidence type="ECO:0000256" key="6">
    <source>
        <dbReference type="ARBA" id="ARBA00022837"/>
    </source>
</evidence>
<evidence type="ECO:0000256" key="25">
    <source>
        <dbReference type="PIRSR" id="PIRSR601508-3"/>
    </source>
</evidence>
<keyword evidence="11 26" id="KW-0472">Membrane</keyword>
<feature type="domain" description="Ionotropic glutamate receptor C-terminal" evidence="28">
    <location>
        <begin position="445"/>
        <end position="801"/>
    </location>
</feature>
<evidence type="ECO:0000256" key="4">
    <source>
        <dbReference type="ARBA" id="ARBA00022692"/>
    </source>
</evidence>
<gene>
    <name evidence="30" type="ORF">SKAU_G00124940</name>
</gene>
<keyword evidence="3" id="KW-0597">Phosphoprotein</keyword>
<dbReference type="InterPro" id="IPR001638">
    <property type="entry name" value="Solute-binding_3/MltF_N"/>
</dbReference>
<evidence type="ECO:0000256" key="5">
    <source>
        <dbReference type="ARBA" id="ARBA00022729"/>
    </source>
</evidence>
<evidence type="ECO:0000313" key="31">
    <source>
        <dbReference type="Proteomes" id="UP001152622"/>
    </source>
</evidence>
<keyword evidence="8 26" id="KW-1133">Transmembrane helix</keyword>